<comment type="caution">
    <text evidence="1">The sequence shown here is derived from an EMBL/GenBank/DDBJ whole genome shotgun (WGS) entry which is preliminary data.</text>
</comment>
<organism evidence="1 2">
    <name type="scientific">Candidatus Competibacter denitrificans Run_A_D11</name>
    <dbReference type="NCBI Taxonomy" id="1400863"/>
    <lineage>
        <taxon>Bacteria</taxon>
        <taxon>Pseudomonadati</taxon>
        <taxon>Pseudomonadota</taxon>
        <taxon>Gammaproteobacteria</taxon>
        <taxon>Candidatus Competibacteraceae</taxon>
        <taxon>Candidatus Competibacter</taxon>
    </lineage>
</organism>
<proteinExistence type="predicted"/>
<dbReference type="AlphaFoldDB" id="W6MB78"/>
<reference evidence="1" key="2">
    <citation type="submission" date="2014-03" db="EMBL/GenBank/DDBJ databases">
        <title>Candidatus Competibacter-lineage genomes retrieved from metagenomes reveal functional metabolic diversity.</title>
        <authorList>
            <person name="McIlroy S.J."/>
            <person name="Albertsen M."/>
            <person name="Andresen E.K."/>
            <person name="Saunders A.M."/>
            <person name="Kristiansen R."/>
            <person name="Stokholm-Bjerregaard M."/>
            <person name="Nielsen K.L."/>
            <person name="Nielsen P.H."/>
        </authorList>
    </citation>
    <scope>NUCLEOTIDE SEQUENCE</scope>
    <source>
        <strain evidence="1">Run_A_D11</strain>
    </source>
</reference>
<dbReference type="EMBL" id="CBTJ020000101">
    <property type="protein sequence ID" value="CDI04119.1"/>
    <property type="molecule type" value="Genomic_DNA"/>
</dbReference>
<accession>W6MB78</accession>
<reference evidence="1" key="1">
    <citation type="submission" date="2013-07" db="EMBL/GenBank/DDBJ databases">
        <authorList>
            <person name="McIlroy S."/>
        </authorList>
    </citation>
    <scope>NUCLEOTIDE SEQUENCE [LARGE SCALE GENOMIC DNA]</scope>
    <source>
        <strain evidence="1">Run_A_D11</strain>
    </source>
</reference>
<keyword evidence="2" id="KW-1185">Reference proteome</keyword>
<dbReference type="STRING" id="1400863.BN873_890025"/>
<protein>
    <submittedName>
        <fullName evidence="1">Uncharacterized protein</fullName>
    </submittedName>
</protein>
<dbReference type="Proteomes" id="UP000035760">
    <property type="component" value="Unassembled WGS sequence"/>
</dbReference>
<gene>
    <name evidence="1" type="ORF">BN873_890025</name>
</gene>
<sequence>MIIGRTGGGGISHAGIARYSIRWAQPVSRTNARAIGRVRAGIEPAPEADDPTLLRTHFAPRESGAAPCVVGIRADRSAGELALPIRVSRNPNVSPD</sequence>
<evidence type="ECO:0000313" key="2">
    <source>
        <dbReference type="Proteomes" id="UP000035760"/>
    </source>
</evidence>
<name>W6MB78_9GAMM</name>
<evidence type="ECO:0000313" key="1">
    <source>
        <dbReference type="EMBL" id="CDI04119.1"/>
    </source>
</evidence>